<dbReference type="RefSeq" id="WP_014781956.1">
    <property type="nucleotide sequence ID" value="NC_018013.1"/>
</dbReference>
<dbReference type="GO" id="GO:0032259">
    <property type="term" value="P:methylation"/>
    <property type="evidence" value="ECO:0007669"/>
    <property type="project" value="UniProtKB-KW"/>
</dbReference>
<dbReference type="EMBL" id="CP003280">
    <property type="protein sequence ID" value="AFL80698.1"/>
    <property type="molecule type" value="Genomic_DNA"/>
</dbReference>
<feature type="domain" description="Methyltransferase type 11" evidence="2">
    <location>
        <begin position="63"/>
        <end position="158"/>
    </location>
</feature>
<dbReference type="Gene3D" id="3.40.50.150">
    <property type="entry name" value="Vaccinia Virus protein VP39"/>
    <property type="match status" value="1"/>
</dbReference>
<reference evidence="3 4" key="1">
    <citation type="submission" date="2012-06" db="EMBL/GenBank/DDBJ databases">
        <title>The complete genome of Aequorivita sublithincola DSM 14238.</title>
        <authorList>
            <consortium name="US DOE Joint Genome Institute (JGI-PGF)"/>
            <person name="Lucas S."/>
            <person name="Copeland A."/>
            <person name="Lapidus A."/>
            <person name="Goodwin L."/>
            <person name="Pitluck S."/>
            <person name="Peters L."/>
            <person name="Munk A.C.C."/>
            <person name="Kyrpides N."/>
            <person name="Mavromatis K."/>
            <person name="Pagani I."/>
            <person name="Ivanova N."/>
            <person name="Ovchinnikova G."/>
            <person name="Zeytun A."/>
            <person name="Detter J.C."/>
            <person name="Han C."/>
            <person name="Land M."/>
            <person name="Hauser L."/>
            <person name="Markowitz V."/>
            <person name="Cheng J.-F."/>
            <person name="Hugenholtz P."/>
            <person name="Woyke T."/>
            <person name="Wu D."/>
            <person name="Tindall B."/>
            <person name="Faehnrich R."/>
            <person name="Brambilla E."/>
            <person name="Klenk H.-P."/>
            <person name="Eisen J.A."/>
        </authorList>
    </citation>
    <scope>NUCLEOTIDE SEQUENCE [LARGE SCALE GENOMIC DNA]</scope>
    <source>
        <strain evidence="4">DSM 14238 / LMG 21431 / ACAM 643 / 9-3</strain>
    </source>
</reference>
<dbReference type="PANTHER" id="PTHR44068">
    <property type="entry name" value="ZGC:194242"/>
    <property type="match status" value="1"/>
</dbReference>
<dbReference type="OrthoDB" id="9789123at2"/>
<evidence type="ECO:0000259" key="2">
    <source>
        <dbReference type="Pfam" id="PF08241"/>
    </source>
</evidence>
<sequence length="285" mass="33758">MIQHEEIEKVENFWNEHLCGKQFVNEEIYTPAFFNEYRAFRYKKEHHLLEIINEYDSSNKDTLEIGLGVGADTTQWAAKSKSHTGIDLTDEAVYSTTKHLELLGLKGTIVKGSAEELPFKNESFDLVYSQGVLHHTDNIENTFSGIHRILRPDGEFIIMLYTKDSFNYWFRIQMYFRARMLAEIFKNKIGLKSNPTWAEHYQNFKKMGWKYLSWKEFPHHCTDGPSCTIANIYYKKEIIDLLAKHNLIVERTEKYHFPISSKHPKLERSLAKYLGFYRFYWGKKI</sequence>
<dbReference type="Proteomes" id="UP000006049">
    <property type="component" value="Chromosome"/>
</dbReference>
<dbReference type="InterPro" id="IPR013216">
    <property type="entry name" value="Methyltransf_11"/>
</dbReference>
<dbReference type="eggNOG" id="COG2226">
    <property type="taxonomic scope" value="Bacteria"/>
</dbReference>
<protein>
    <submittedName>
        <fullName evidence="3">Methylase involved in ubiquinone/menaquinone biosynthesis</fullName>
    </submittedName>
</protein>
<proteinExistence type="predicted"/>
<evidence type="ECO:0000313" key="4">
    <source>
        <dbReference type="Proteomes" id="UP000006049"/>
    </source>
</evidence>
<dbReference type="KEGG" id="asl:Aeqsu_1202"/>
<dbReference type="SUPFAM" id="SSF53335">
    <property type="entry name" value="S-adenosyl-L-methionine-dependent methyltransferases"/>
    <property type="match status" value="1"/>
</dbReference>
<organism evidence="3 4">
    <name type="scientific">Aequorivita sublithincola (strain DSM 14238 / LMG 21431 / ACAM 643 / 9-3)</name>
    <dbReference type="NCBI Taxonomy" id="746697"/>
    <lineage>
        <taxon>Bacteria</taxon>
        <taxon>Pseudomonadati</taxon>
        <taxon>Bacteroidota</taxon>
        <taxon>Flavobacteriia</taxon>
        <taxon>Flavobacteriales</taxon>
        <taxon>Flavobacteriaceae</taxon>
        <taxon>Aequorivita</taxon>
    </lineage>
</organism>
<dbReference type="STRING" id="746697.Aeqsu_1202"/>
<dbReference type="GO" id="GO:0008757">
    <property type="term" value="F:S-adenosylmethionine-dependent methyltransferase activity"/>
    <property type="evidence" value="ECO:0007669"/>
    <property type="project" value="InterPro"/>
</dbReference>
<dbReference type="CDD" id="cd02440">
    <property type="entry name" value="AdoMet_MTases"/>
    <property type="match status" value="1"/>
</dbReference>
<dbReference type="PANTHER" id="PTHR44068:SF11">
    <property type="entry name" value="GERANYL DIPHOSPHATE 2-C-METHYLTRANSFERASE"/>
    <property type="match status" value="1"/>
</dbReference>
<name>I3YUN0_AEQSU</name>
<dbReference type="HOGENOM" id="CLU_061914_0_0_10"/>
<evidence type="ECO:0000313" key="3">
    <source>
        <dbReference type="EMBL" id="AFL80698.1"/>
    </source>
</evidence>
<dbReference type="InterPro" id="IPR029063">
    <property type="entry name" value="SAM-dependent_MTases_sf"/>
</dbReference>
<keyword evidence="4" id="KW-1185">Reference proteome</keyword>
<keyword evidence="3" id="KW-0830">Ubiquinone</keyword>
<dbReference type="Pfam" id="PF08241">
    <property type="entry name" value="Methyltransf_11"/>
    <property type="match status" value="1"/>
</dbReference>
<gene>
    <name evidence="3" type="ordered locus">Aeqsu_1202</name>
</gene>
<dbReference type="InterPro" id="IPR050447">
    <property type="entry name" value="Erg6_SMT_methyltransf"/>
</dbReference>
<keyword evidence="3" id="KW-0489">Methyltransferase</keyword>
<evidence type="ECO:0000256" key="1">
    <source>
        <dbReference type="ARBA" id="ARBA00022679"/>
    </source>
</evidence>
<keyword evidence="1" id="KW-0808">Transferase</keyword>
<dbReference type="AlphaFoldDB" id="I3YUN0"/>
<accession>I3YUN0</accession>